<proteinExistence type="predicted"/>
<feature type="transmembrane region" description="Helical" evidence="1">
    <location>
        <begin position="227"/>
        <end position="246"/>
    </location>
</feature>
<dbReference type="OrthoDB" id="121311at2759"/>
<keyword evidence="1" id="KW-0472">Membrane</keyword>
<dbReference type="VEuPathDB" id="FungiDB:PC110_g15300"/>
<evidence type="ECO:0000256" key="1">
    <source>
        <dbReference type="SAM" id="Phobius"/>
    </source>
</evidence>
<organism evidence="2 3">
    <name type="scientific">Phytophthora cactorum</name>
    <dbReference type="NCBI Taxonomy" id="29920"/>
    <lineage>
        <taxon>Eukaryota</taxon>
        <taxon>Sar</taxon>
        <taxon>Stramenopiles</taxon>
        <taxon>Oomycota</taxon>
        <taxon>Peronosporomycetes</taxon>
        <taxon>Peronosporales</taxon>
        <taxon>Peronosporaceae</taxon>
        <taxon>Phytophthora</taxon>
    </lineage>
</organism>
<feature type="transmembrane region" description="Helical" evidence="1">
    <location>
        <begin position="85"/>
        <end position="101"/>
    </location>
</feature>
<name>A0A8T1UBZ3_9STRA</name>
<accession>A0A8T1UBZ3</accession>
<sequence length="331" mass="37392">MRSTSLSRLLSKLHDTWKSLQVSYYGGKYSIHRLLALGAYTRNTSLARVLLVCLGTPLPMVAFVSIQAVIPLQDPAQGWRANHGFWIRSGILSFMVAHTLTTQATYLIDGVVISVAIGISAWLLFPMPFFMLTLAPVFYVALILSYRLVLGAQILHQMIENRDQLIRYSSFVAAQNVMVLTYPTYETLFRVAKGSLYQLPVILLLPFIKVAVKNMVLRCMASMEDMLPEAVIFTVDFSMLFMWLLACRVRPLRLRSAITVTDLSQTIIMLFGLHQRTTEMLSRLCQTIDGDPNCFNLVNALCVLCQARSNEIWKANAYQCFYTLLPPTTLN</sequence>
<keyword evidence="1" id="KW-1133">Transmembrane helix</keyword>
<evidence type="ECO:0000313" key="3">
    <source>
        <dbReference type="Proteomes" id="UP000688947"/>
    </source>
</evidence>
<keyword evidence="1" id="KW-0812">Transmembrane</keyword>
<feature type="transmembrane region" description="Helical" evidence="1">
    <location>
        <begin position="49"/>
        <end position="70"/>
    </location>
</feature>
<gene>
    <name evidence="2" type="ORF">JG687_00009494</name>
</gene>
<evidence type="ECO:0000313" key="2">
    <source>
        <dbReference type="EMBL" id="KAG6958260.1"/>
    </source>
</evidence>
<dbReference type="AlphaFoldDB" id="A0A8T1UBZ3"/>
<protein>
    <submittedName>
        <fullName evidence="2">Uncharacterized protein</fullName>
    </submittedName>
</protein>
<dbReference type="Proteomes" id="UP000688947">
    <property type="component" value="Unassembled WGS sequence"/>
</dbReference>
<comment type="caution">
    <text evidence="2">The sequence shown here is derived from an EMBL/GenBank/DDBJ whole genome shotgun (WGS) entry which is preliminary data.</text>
</comment>
<reference evidence="2" key="1">
    <citation type="submission" date="2021-01" db="EMBL/GenBank/DDBJ databases">
        <title>Phytophthora aleatoria, a newly-described species from Pinus radiata is distinct from Phytophthora cactorum isolates based on comparative genomics.</title>
        <authorList>
            <person name="Mcdougal R."/>
            <person name="Panda P."/>
            <person name="Williams N."/>
            <person name="Studholme D.J."/>
        </authorList>
    </citation>
    <scope>NUCLEOTIDE SEQUENCE</scope>
    <source>
        <strain evidence="2">NZFS 3830</strain>
    </source>
</reference>
<dbReference type="EMBL" id="JAENGZ010000499">
    <property type="protein sequence ID" value="KAG6958260.1"/>
    <property type="molecule type" value="Genomic_DNA"/>
</dbReference>